<dbReference type="PROSITE" id="PS51892">
    <property type="entry name" value="SUBTILASE"/>
    <property type="match status" value="1"/>
</dbReference>
<evidence type="ECO:0000313" key="7">
    <source>
        <dbReference type="Proteomes" id="UP000070319"/>
    </source>
</evidence>
<dbReference type="AlphaFoldDB" id="A0A139LJX1"/>
<dbReference type="Proteomes" id="UP000070319">
    <property type="component" value="Unassembled WGS sequence"/>
</dbReference>
<evidence type="ECO:0000256" key="3">
    <source>
        <dbReference type="ARBA" id="ARBA00022825"/>
    </source>
</evidence>
<dbReference type="Gene3D" id="3.40.50.200">
    <property type="entry name" value="Peptidase S8/S53 domain"/>
    <property type="match status" value="1"/>
</dbReference>
<dbReference type="PANTHER" id="PTHR42884:SF14">
    <property type="entry name" value="NEUROENDOCRINE CONVERTASE 1"/>
    <property type="match status" value="1"/>
</dbReference>
<reference evidence="6 7" key="1">
    <citation type="submission" date="2016-02" db="EMBL/GenBank/DDBJ databases">
        <authorList>
            <person name="Wen L."/>
            <person name="He K."/>
            <person name="Yang H."/>
        </authorList>
    </citation>
    <scope>NUCLEOTIDE SEQUENCE [LARGE SCALE GENOMIC DNA]</scope>
    <source>
        <strain evidence="6 7">KLE1704</strain>
    </source>
</reference>
<evidence type="ECO:0000256" key="4">
    <source>
        <dbReference type="PROSITE-ProRule" id="PRU01240"/>
    </source>
</evidence>
<dbReference type="InterPro" id="IPR034054">
    <property type="entry name" value="Pep_S8_PrcA"/>
</dbReference>
<sequence length="591" mass="62963">MVEKSVLDETSSKVKTRSLNATDYYWYNGEQIALNKVPEKKFILFNSSDEKSISNLLQSTYSMNSIQINDVVLSSKIIKKKSCTESLKWSVISTSDNLSTNSQILYEAPCFLTEDGKEASLGFLVYVKLKDAQNLETLEQLAQENGVEIIGNNQYMPLWYTLSCSKKSKGNALEISNKFYESGLFASCQPDLICDDEIACVNDPLFSSQWALNNTGQNGGTAGIDIDYCNARSITEGSSSIIVAVLDQGVDLTHPDINIYSKSYDTESGTSPSRVLGEHGTACAGIISAKANNSLGIAGIAPKCPVMSISNSLASSVDSRQKRADGFNYAWQNGAAVISNSWSSSIKYDIINDAIQAAISNGRNGLGCVIAFAAGNNNNSTVSYPANAISDIIAVGAISPCGERKSPSSCDGETNWGSNYGTALDIMAPGVLIPTTDITGSAGYASGDYFNRFNGTSSACPHVAGIAALVLSVNPSLTQKEVVNIIEKTAKKTGNYSYGTVNGRPNGTWNNEMGYGLCNAFAACAAAESETTIFSNKTVTSNQIVAGRIIQSEDVTVTGGAKLTFAATEQLTINKPFTINLGSQLEILNNQ</sequence>
<protein>
    <submittedName>
        <fullName evidence="6">Peptidase, S8/S53 family</fullName>
    </submittedName>
</protein>
<dbReference type="InterPro" id="IPR000209">
    <property type="entry name" value="Peptidase_S8/S53_dom"/>
</dbReference>
<organism evidence="6">
    <name type="scientific">Bacteroides intestinalis</name>
    <dbReference type="NCBI Taxonomy" id="329854"/>
    <lineage>
        <taxon>Bacteria</taxon>
        <taxon>Pseudomonadati</taxon>
        <taxon>Bacteroidota</taxon>
        <taxon>Bacteroidia</taxon>
        <taxon>Bacteroidales</taxon>
        <taxon>Bacteroidaceae</taxon>
        <taxon>Bacteroides</taxon>
    </lineage>
</organism>
<dbReference type="InterPro" id="IPR023828">
    <property type="entry name" value="Peptidase_S8_Ser-AS"/>
</dbReference>
<proteinExistence type="inferred from homology"/>
<dbReference type="PROSITE" id="PS00137">
    <property type="entry name" value="SUBTILASE_HIS"/>
    <property type="match status" value="1"/>
</dbReference>
<dbReference type="GO" id="GO:0004252">
    <property type="term" value="F:serine-type endopeptidase activity"/>
    <property type="evidence" value="ECO:0007669"/>
    <property type="project" value="UniProtKB-UniRule"/>
</dbReference>
<dbReference type="InterPro" id="IPR015500">
    <property type="entry name" value="Peptidase_S8_subtilisin-rel"/>
</dbReference>
<feature type="active site" description="Charge relay system" evidence="4">
    <location>
        <position position="457"/>
    </location>
</feature>
<dbReference type="EMBL" id="LTDF01000072">
    <property type="protein sequence ID" value="KXT51750.1"/>
    <property type="molecule type" value="Genomic_DNA"/>
</dbReference>
<dbReference type="InterPro" id="IPR036852">
    <property type="entry name" value="Peptidase_S8/S53_dom_sf"/>
</dbReference>
<feature type="active site" description="Charge relay system" evidence="4">
    <location>
        <position position="247"/>
    </location>
</feature>
<feature type="active site" description="Charge relay system" evidence="4">
    <location>
        <position position="279"/>
    </location>
</feature>
<dbReference type="InterPro" id="IPR022398">
    <property type="entry name" value="Peptidase_S8_His-AS"/>
</dbReference>
<dbReference type="PROSITE" id="PS00138">
    <property type="entry name" value="SUBTILASE_SER"/>
    <property type="match status" value="1"/>
</dbReference>
<dbReference type="Pfam" id="PF00082">
    <property type="entry name" value="Peptidase_S8"/>
    <property type="match status" value="1"/>
</dbReference>
<keyword evidence="1 4" id="KW-0645">Protease</keyword>
<keyword evidence="3 4" id="KW-0720">Serine protease</keyword>
<feature type="domain" description="Peptidase S8/S53" evidence="5">
    <location>
        <begin position="239"/>
        <end position="516"/>
    </location>
</feature>
<comment type="similarity">
    <text evidence="4">Belongs to the peptidase S8 family.</text>
</comment>
<dbReference type="PRINTS" id="PR00723">
    <property type="entry name" value="SUBTILISIN"/>
</dbReference>
<evidence type="ECO:0000313" key="6">
    <source>
        <dbReference type="EMBL" id="KXT51750.1"/>
    </source>
</evidence>
<keyword evidence="2 4" id="KW-0378">Hydrolase</keyword>
<name>A0A139LJX1_9BACE</name>
<dbReference type="CDD" id="cd07498">
    <property type="entry name" value="Peptidases_S8_15"/>
    <property type="match status" value="1"/>
</dbReference>
<dbReference type="GO" id="GO:0016020">
    <property type="term" value="C:membrane"/>
    <property type="evidence" value="ECO:0007669"/>
    <property type="project" value="TreeGrafter"/>
</dbReference>
<evidence type="ECO:0000256" key="1">
    <source>
        <dbReference type="ARBA" id="ARBA00022670"/>
    </source>
</evidence>
<evidence type="ECO:0000259" key="5">
    <source>
        <dbReference type="Pfam" id="PF00082"/>
    </source>
</evidence>
<dbReference type="PATRIC" id="fig|329854.7.peg.1831"/>
<comment type="caution">
    <text evidence="6">The sequence shown here is derived from an EMBL/GenBank/DDBJ whole genome shotgun (WGS) entry which is preliminary data.</text>
</comment>
<accession>A0A139LJX1</accession>
<gene>
    <name evidence="6" type="ORF">HMPREF2531_01800</name>
</gene>
<dbReference type="PANTHER" id="PTHR42884">
    <property type="entry name" value="PROPROTEIN CONVERTASE SUBTILISIN/KEXIN-RELATED"/>
    <property type="match status" value="1"/>
</dbReference>
<evidence type="ECO:0000256" key="2">
    <source>
        <dbReference type="ARBA" id="ARBA00022801"/>
    </source>
</evidence>
<dbReference type="SUPFAM" id="SSF52743">
    <property type="entry name" value="Subtilisin-like"/>
    <property type="match status" value="1"/>
</dbReference>
<dbReference type="GO" id="GO:0016485">
    <property type="term" value="P:protein processing"/>
    <property type="evidence" value="ECO:0007669"/>
    <property type="project" value="TreeGrafter"/>
</dbReference>